<reference evidence="9 10" key="1">
    <citation type="submission" date="2016-10" db="EMBL/GenBank/DDBJ databases">
        <authorList>
            <person name="de Groot N.N."/>
        </authorList>
    </citation>
    <scope>NUCLEOTIDE SEQUENCE [LARGE SCALE GENOMIC DNA]</scope>
    <source>
        <strain evidence="9 10">Nm22</strain>
    </source>
</reference>
<organism evidence="9 10">
    <name type="scientific">Nitrosomonas marina</name>
    <dbReference type="NCBI Taxonomy" id="917"/>
    <lineage>
        <taxon>Bacteria</taxon>
        <taxon>Pseudomonadati</taxon>
        <taxon>Pseudomonadota</taxon>
        <taxon>Betaproteobacteria</taxon>
        <taxon>Nitrosomonadales</taxon>
        <taxon>Nitrosomonadaceae</taxon>
        <taxon>Nitrosomonas</taxon>
    </lineage>
</organism>
<gene>
    <name evidence="8" type="primary">panC</name>
    <name evidence="9" type="ORF">SAMN05216325_105131</name>
</gene>
<dbReference type="GO" id="GO:0004592">
    <property type="term" value="F:pantoate-beta-alanine ligase activity"/>
    <property type="evidence" value="ECO:0007669"/>
    <property type="project" value="UniProtKB-UniRule"/>
</dbReference>
<dbReference type="Gene3D" id="3.40.50.620">
    <property type="entry name" value="HUPs"/>
    <property type="match status" value="1"/>
</dbReference>
<dbReference type="GO" id="GO:0005524">
    <property type="term" value="F:ATP binding"/>
    <property type="evidence" value="ECO:0007669"/>
    <property type="project" value="UniProtKB-KW"/>
</dbReference>
<dbReference type="Gene3D" id="3.30.1300.10">
    <property type="entry name" value="Pantoate-beta-alanine ligase, C-terminal domain"/>
    <property type="match status" value="1"/>
</dbReference>
<comment type="subcellular location">
    <subcellularLocation>
        <location evidence="8">Cytoplasm</location>
    </subcellularLocation>
</comment>
<dbReference type="EC" id="6.3.2.1" evidence="8"/>
<dbReference type="InterPro" id="IPR004821">
    <property type="entry name" value="Cyt_trans-like"/>
</dbReference>
<evidence type="ECO:0000256" key="8">
    <source>
        <dbReference type="HAMAP-Rule" id="MF_00158"/>
    </source>
</evidence>
<feature type="binding site" evidence="8">
    <location>
        <position position="57"/>
    </location>
    <ligand>
        <name>beta-alanine</name>
        <dbReference type="ChEBI" id="CHEBI:57966"/>
    </ligand>
</feature>
<keyword evidence="8" id="KW-0963">Cytoplasm</keyword>
<evidence type="ECO:0000256" key="5">
    <source>
        <dbReference type="ARBA" id="ARBA00022741"/>
    </source>
</evidence>
<dbReference type="HAMAP" id="MF_00158">
    <property type="entry name" value="PanC"/>
    <property type="match status" value="1"/>
</dbReference>
<dbReference type="InterPro" id="IPR003721">
    <property type="entry name" value="Pantoate_ligase"/>
</dbReference>
<feature type="binding site" evidence="8">
    <location>
        <position position="57"/>
    </location>
    <ligand>
        <name>(R)-pantoate</name>
        <dbReference type="ChEBI" id="CHEBI:15980"/>
    </ligand>
</feature>
<dbReference type="CDD" id="cd00560">
    <property type="entry name" value="PanC"/>
    <property type="match status" value="1"/>
</dbReference>
<feature type="binding site" evidence="8">
    <location>
        <begin position="180"/>
        <end position="183"/>
    </location>
    <ligand>
        <name>ATP</name>
        <dbReference type="ChEBI" id="CHEBI:30616"/>
    </ligand>
</feature>
<accession>A0A1H8CU13</accession>
<evidence type="ECO:0000313" key="10">
    <source>
        <dbReference type="Proteomes" id="UP000199459"/>
    </source>
</evidence>
<protein>
    <recommendedName>
        <fullName evidence="8">Pantothenate synthetase</fullName>
        <shortName evidence="8">PS</shortName>
        <ecNumber evidence="8">6.3.2.1</ecNumber>
    </recommendedName>
    <alternativeName>
        <fullName evidence="8">Pantoate--beta-alanine ligase</fullName>
    </alternativeName>
    <alternativeName>
        <fullName evidence="8">Pantoate-activating enzyme</fullName>
    </alternativeName>
</protein>
<dbReference type="UniPathway" id="UPA00028">
    <property type="reaction ID" value="UER00005"/>
</dbReference>
<dbReference type="InterPro" id="IPR014729">
    <property type="entry name" value="Rossmann-like_a/b/a_fold"/>
</dbReference>
<dbReference type="Proteomes" id="UP000199459">
    <property type="component" value="Unassembled WGS sequence"/>
</dbReference>
<dbReference type="InterPro" id="IPR042176">
    <property type="entry name" value="Pantoate_ligase_C"/>
</dbReference>
<dbReference type="GO" id="GO:0005829">
    <property type="term" value="C:cytosol"/>
    <property type="evidence" value="ECO:0007669"/>
    <property type="project" value="TreeGrafter"/>
</dbReference>
<dbReference type="PANTHER" id="PTHR21299">
    <property type="entry name" value="CYTIDYLATE KINASE/PANTOATE-BETA-ALANINE LIGASE"/>
    <property type="match status" value="1"/>
</dbReference>
<evidence type="ECO:0000256" key="2">
    <source>
        <dbReference type="ARBA" id="ARBA00009256"/>
    </source>
</evidence>
<dbReference type="SUPFAM" id="SSF52374">
    <property type="entry name" value="Nucleotidylyl transferase"/>
    <property type="match status" value="1"/>
</dbReference>
<dbReference type="PANTHER" id="PTHR21299:SF1">
    <property type="entry name" value="PANTOATE--BETA-ALANINE LIGASE"/>
    <property type="match status" value="1"/>
</dbReference>
<evidence type="ECO:0000256" key="7">
    <source>
        <dbReference type="ARBA" id="ARBA00048258"/>
    </source>
</evidence>
<comment type="function">
    <text evidence="8">Catalyzes the condensation of pantoate with beta-alanine in an ATP-dependent reaction via a pantoyl-adenylate intermediate.</text>
</comment>
<feature type="binding site" evidence="8">
    <location>
        <position position="172"/>
    </location>
    <ligand>
        <name>ATP</name>
        <dbReference type="ChEBI" id="CHEBI:30616"/>
    </ligand>
</feature>
<feature type="active site" description="Proton donor" evidence="8">
    <location>
        <position position="33"/>
    </location>
</feature>
<sequence>MKIVETIAALRHTLQNEENIAFVPTMGNLHDGHLALVKKAKKEAGFVVVSIFVNPLQFLPSEDFNQYPRSFEADCRLLRNLDVDVVFAPDEKMLFPFQQEILIRLPAVADMLEGEFRPGFFQGVATIVIKFFNIIQPDIAIFGKKDYQQLHIIRLMVQQLNFPIRILDTEIIRATDGLALSSRNQYLNGPERQEACQLFQVLNNIVCGITSGQRDFLFLEKEAIEYLSGRGWLVDYVSIVNQQTLLPARTGEQQLAVLAAARIGKTRLIDNIEFTVKSDIG</sequence>
<evidence type="ECO:0000256" key="3">
    <source>
        <dbReference type="ARBA" id="ARBA00022598"/>
    </source>
</evidence>
<dbReference type="GO" id="GO:0015940">
    <property type="term" value="P:pantothenate biosynthetic process"/>
    <property type="evidence" value="ECO:0007669"/>
    <property type="project" value="UniProtKB-UniRule"/>
</dbReference>
<evidence type="ECO:0000313" key="9">
    <source>
        <dbReference type="EMBL" id="SEM98470.1"/>
    </source>
</evidence>
<feature type="binding site" evidence="8">
    <location>
        <begin position="143"/>
        <end position="146"/>
    </location>
    <ligand>
        <name>ATP</name>
        <dbReference type="ChEBI" id="CHEBI:30616"/>
    </ligand>
</feature>
<dbReference type="RefSeq" id="WP_090629008.1">
    <property type="nucleotide sequence ID" value="NZ_FOCP01000005.1"/>
</dbReference>
<dbReference type="AlphaFoldDB" id="A0A1H8CU13"/>
<keyword evidence="4 8" id="KW-0566">Pantothenate biosynthesis</keyword>
<comment type="pathway">
    <text evidence="1 8">Cofactor biosynthesis; (R)-pantothenate biosynthesis; (R)-pantothenate from (R)-pantoate and beta-alanine: step 1/1.</text>
</comment>
<name>A0A1H8CU13_9PROT</name>
<comment type="miscellaneous">
    <text evidence="8">The reaction proceeds by a bi uni uni bi ping pong mechanism.</text>
</comment>
<keyword evidence="5 8" id="KW-0547">Nucleotide-binding</keyword>
<dbReference type="EMBL" id="FOCP01000005">
    <property type="protein sequence ID" value="SEM98470.1"/>
    <property type="molecule type" value="Genomic_DNA"/>
</dbReference>
<feature type="binding site" evidence="8">
    <location>
        <begin position="26"/>
        <end position="33"/>
    </location>
    <ligand>
        <name>ATP</name>
        <dbReference type="ChEBI" id="CHEBI:30616"/>
    </ligand>
</feature>
<evidence type="ECO:0000256" key="6">
    <source>
        <dbReference type="ARBA" id="ARBA00022840"/>
    </source>
</evidence>
<dbReference type="OrthoDB" id="9773087at2"/>
<feature type="binding site" evidence="8">
    <location>
        <position position="149"/>
    </location>
    <ligand>
        <name>(R)-pantoate</name>
        <dbReference type="ChEBI" id="CHEBI:15980"/>
    </ligand>
</feature>
<comment type="subunit">
    <text evidence="8">Homodimer.</text>
</comment>
<dbReference type="STRING" id="917.SAMN05216326_13521"/>
<dbReference type="NCBIfam" id="TIGR00125">
    <property type="entry name" value="cyt_tran_rel"/>
    <property type="match status" value="1"/>
</dbReference>
<keyword evidence="6 8" id="KW-0067">ATP-binding</keyword>
<evidence type="ECO:0000256" key="1">
    <source>
        <dbReference type="ARBA" id="ARBA00004990"/>
    </source>
</evidence>
<comment type="similarity">
    <text evidence="2 8">Belongs to the pantothenate synthetase family.</text>
</comment>
<evidence type="ECO:0000256" key="4">
    <source>
        <dbReference type="ARBA" id="ARBA00022655"/>
    </source>
</evidence>
<proteinExistence type="inferred from homology"/>
<keyword evidence="3 8" id="KW-0436">Ligase</keyword>
<dbReference type="NCBIfam" id="TIGR00018">
    <property type="entry name" value="panC"/>
    <property type="match status" value="1"/>
</dbReference>
<dbReference type="Pfam" id="PF02569">
    <property type="entry name" value="Pantoate_ligase"/>
    <property type="match status" value="1"/>
</dbReference>
<comment type="catalytic activity">
    <reaction evidence="7 8">
        <text>(R)-pantoate + beta-alanine + ATP = (R)-pantothenate + AMP + diphosphate + H(+)</text>
        <dbReference type="Rhea" id="RHEA:10912"/>
        <dbReference type="ChEBI" id="CHEBI:15378"/>
        <dbReference type="ChEBI" id="CHEBI:15980"/>
        <dbReference type="ChEBI" id="CHEBI:29032"/>
        <dbReference type="ChEBI" id="CHEBI:30616"/>
        <dbReference type="ChEBI" id="CHEBI:33019"/>
        <dbReference type="ChEBI" id="CHEBI:57966"/>
        <dbReference type="ChEBI" id="CHEBI:456215"/>
        <dbReference type="EC" id="6.3.2.1"/>
    </reaction>
</comment>